<keyword evidence="1" id="KW-0328">Glycosyltransferase</keyword>
<dbReference type="PANTHER" id="PTHR30160">
    <property type="entry name" value="TETRAACYLDISACCHARIDE 4'-KINASE-RELATED"/>
    <property type="match status" value="1"/>
</dbReference>
<evidence type="ECO:0000256" key="1">
    <source>
        <dbReference type="ARBA" id="ARBA00022676"/>
    </source>
</evidence>
<dbReference type="Gene3D" id="3.40.50.2000">
    <property type="entry name" value="Glycogen Phosphorylase B"/>
    <property type="match status" value="2"/>
</dbReference>
<protein>
    <recommendedName>
        <fullName evidence="4">lipopolysaccharide heptosyltransferase II</fullName>
        <ecNumber evidence="4">2.4.99.24</ecNumber>
    </recommendedName>
</protein>
<name>A0A0H4JCB9_9PROT</name>
<dbReference type="EMBL" id="CP011002">
    <property type="protein sequence ID" value="AKO66142.1"/>
    <property type="molecule type" value="Genomic_DNA"/>
</dbReference>
<dbReference type="InterPro" id="IPR051199">
    <property type="entry name" value="LPS_LOS_Heptosyltrfase"/>
</dbReference>
<dbReference type="GO" id="GO:0008713">
    <property type="term" value="F:ADP-heptose-lipopolysaccharide heptosyltransferase activity"/>
    <property type="evidence" value="ECO:0007669"/>
    <property type="project" value="UniProtKB-EC"/>
</dbReference>
<keyword evidence="2" id="KW-0808">Transferase</keyword>
<dbReference type="NCBIfam" id="TIGR02195">
    <property type="entry name" value="heptsyl_trn_II"/>
    <property type="match status" value="1"/>
</dbReference>
<dbReference type="SUPFAM" id="SSF53756">
    <property type="entry name" value="UDP-Glycosyltransferase/glycogen phosphorylase"/>
    <property type="match status" value="1"/>
</dbReference>
<sequence length="335" mass="38129">MVKNEKILIFGPSWVGDMVMAHSLFLNLKKRNPNCEVHLAAPRWSMDIGSRFPEIDKLIPLEFNHGKFDFFKRLSLSFKLRQESYDECIFLINTFKSLLNITFSNIPLRTGYVGELRSFFLNNVLKNNSDPTIRKFTKLSKNNSYPSPKLINPKIVSNKKNGKNFLKKNRIPIENLVIISGGAEYGPAKILPSEKYAYIANNLIKENFNILLIGSANDKTVNHEINKLTKYRCFDITGKTSLGECIDIIACAQYFLSNDSGLMHIAAALNIPQDSFFGSSDPNNTPPLNSEAVINYLNLDCSPCFERRCPLKHFDCMNKIDEKEISKRITCLLNK</sequence>
<evidence type="ECO:0000313" key="6">
    <source>
        <dbReference type="EMBL" id="AKO66142.1"/>
    </source>
</evidence>
<accession>A0A0H4JCB9</accession>
<dbReference type="PATRIC" id="fig|1623450.3.peg.1094"/>
<dbReference type="Proteomes" id="UP000066549">
    <property type="component" value="Chromosome"/>
</dbReference>
<dbReference type="Pfam" id="PF01075">
    <property type="entry name" value="Glyco_transf_9"/>
    <property type="match status" value="1"/>
</dbReference>
<organism evidence="6 7">
    <name type="scientific">Methylophilales bacterium MBRS-H7</name>
    <dbReference type="NCBI Taxonomy" id="1623450"/>
    <lineage>
        <taxon>Bacteria</taxon>
        <taxon>Pseudomonadati</taxon>
        <taxon>Pseudomonadota</taxon>
        <taxon>Betaproteobacteria</taxon>
        <taxon>Nitrosomonadales</taxon>
        <taxon>OM43 clade</taxon>
    </lineage>
</organism>
<comment type="catalytic activity">
    <reaction evidence="5">
        <text>an L-alpha-D-Hep-(1-&gt;5)-[alpha-Kdo-(2-&gt;4)]-alpha-Kdo-(2-&gt;6)-lipid A + ADP-L-glycero-beta-D-manno-heptose = an L-alpha-D-Hep-(1-&gt;3)-L-alpha-D-Hep-(1-&gt;5)-[alpha-Kdo-(2-&gt;4)]-alpha-Kdo-(2-&gt;6)-lipid A + ADP + H(+)</text>
        <dbReference type="Rhea" id="RHEA:74071"/>
        <dbReference type="ChEBI" id="CHEBI:15378"/>
        <dbReference type="ChEBI" id="CHEBI:61506"/>
        <dbReference type="ChEBI" id="CHEBI:193068"/>
        <dbReference type="ChEBI" id="CHEBI:193069"/>
        <dbReference type="ChEBI" id="CHEBI:456216"/>
        <dbReference type="EC" id="2.4.99.24"/>
    </reaction>
</comment>
<dbReference type="PANTHER" id="PTHR30160:SF7">
    <property type="entry name" value="ADP-HEPTOSE--LPS HEPTOSYLTRANSFERASE 2"/>
    <property type="match status" value="1"/>
</dbReference>
<dbReference type="InterPro" id="IPR011910">
    <property type="entry name" value="RfaF"/>
</dbReference>
<dbReference type="GO" id="GO:0005829">
    <property type="term" value="C:cytosol"/>
    <property type="evidence" value="ECO:0007669"/>
    <property type="project" value="TreeGrafter"/>
</dbReference>
<dbReference type="GO" id="GO:0009244">
    <property type="term" value="P:lipopolysaccharide core region biosynthetic process"/>
    <property type="evidence" value="ECO:0007669"/>
    <property type="project" value="TreeGrafter"/>
</dbReference>
<keyword evidence="7" id="KW-1185">Reference proteome</keyword>
<dbReference type="EC" id="2.4.99.24" evidence="4"/>
<evidence type="ECO:0000256" key="4">
    <source>
        <dbReference type="ARBA" id="ARBA00044042"/>
    </source>
</evidence>
<dbReference type="CDD" id="cd03789">
    <property type="entry name" value="GT9_LPS_heptosyltransferase"/>
    <property type="match status" value="1"/>
</dbReference>
<reference evidence="6 7" key="1">
    <citation type="submission" date="2015-03" db="EMBL/GenBank/DDBJ databases">
        <title>Comparative analysis of the OM43 clade including a novel species from Red Sea uncovers genomic and metabolic diversity among marine methylotrophs.</title>
        <authorList>
            <person name="Jimenez-Infante F."/>
            <person name="Ngugi D.K."/>
            <person name="Vinu M."/>
            <person name="Alam I."/>
            <person name="Kamau A."/>
            <person name="Blom J."/>
            <person name="Bajic V.B."/>
            <person name="Stingl U."/>
        </authorList>
    </citation>
    <scope>NUCLEOTIDE SEQUENCE [LARGE SCALE GENOMIC DNA]</scope>
    <source>
        <strain evidence="6 7">MBRSH7</strain>
    </source>
</reference>
<dbReference type="InterPro" id="IPR002201">
    <property type="entry name" value="Glyco_trans_9"/>
</dbReference>
<proteinExistence type="inferred from homology"/>
<gene>
    <name evidence="6" type="ORF">VI33_05500</name>
</gene>
<evidence type="ECO:0000313" key="7">
    <source>
        <dbReference type="Proteomes" id="UP000066549"/>
    </source>
</evidence>
<comment type="similarity">
    <text evidence="3">Belongs to the glycosyltransferase 9 family.</text>
</comment>
<evidence type="ECO:0000256" key="2">
    <source>
        <dbReference type="ARBA" id="ARBA00022679"/>
    </source>
</evidence>
<evidence type="ECO:0000256" key="5">
    <source>
        <dbReference type="ARBA" id="ARBA00047503"/>
    </source>
</evidence>
<evidence type="ECO:0000256" key="3">
    <source>
        <dbReference type="ARBA" id="ARBA00043995"/>
    </source>
</evidence>
<dbReference type="AlphaFoldDB" id="A0A0H4JCB9"/>